<feature type="compositionally biased region" description="Basic residues" evidence="1">
    <location>
        <begin position="20"/>
        <end position="29"/>
    </location>
</feature>
<accession>A0AAD9MZL1</accession>
<protein>
    <submittedName>
        <fullName evidence="2">Uncharacterized protein</fullName>
    </submittedName>
</protein>
<evidence type="ECO:0000313" key="2">
    <source>
        <dbReference type="EMBL" id="KAK2149561.1"/>
    </source>
</evidence>
<dbReference type="EMBL" id="JAODUO010002946">
    <property type="protein sequence ID" value="KAK2149561.1"/>
    <property type="molecule type" value="Genomic_DNA"/>
</dbReference>
<proteinExistence type="predicted"/>
<evidence type="ECO:0000313" key="3">
    <source>
        <dbReference type="Proteomes" id="UP001209878"/>
    </source>
</evidence>
<reference evidence="2" key="1">
    <citation type="journal article" date="2023" name="Mol. Biol. Evol.">
        <title>Third-Generation Sequencing Reveals the Adaptive Role of the Epigenome in Three Deep-Sea Polychaetes.</title>
        <authorList>
            <person name="Perez M."/>
            <person name="Aroh O."/>
            <person name="Sun Y."/>
            <person name="Lan Y."/>
            <person name="Juniper S.K."/>
            <person name="Young C.R."/>
            <person name="Angers B."/>
            <person name="Qian P.Y."/>
        </authorList>
    </citation>
    <scope>NUCLEOTIDE SEQUENCE</scope>
    <source>
        <strain evidence="2">R07B-5</strain>
    </source>
</reference>
<gene>
    <name evidence="2" type="ORF">NP493_2964g00005</name>
</gene>
<organism evidence="2 3">
    <name type="scientific">Ridgeia piscesae</name>
    <name type="common">Tubeworm</name>
    <dbReference type="NCBI Taxonomy" id="27915"/>
    <lineage>
        <taxon>Eukaryota</taxon>
        <taxon>Metazoa</taxon>
        <taxon>Spiralia</taxon>
        <taxon>Lophotrochozoa</taxon>
        <taxon>Annelida</taxon>
        <taxon>Polychaeta</taxon>
        <taxon>Sedentaria</taxon>
        <taxon>Canalipalpata</taxon>
        <taxon>Sabellida</taxon>
        <taxon>Siboglinidae</taxon>
        <taxon>Ridgeia</taxon>
    </lineage>
</organism>
<feature type="region of interest" description="Disordered" evidence="1">
    <location>
        <begin position="1"/>
        <end position="29"/>
    </location>
</feature>
<sequence>MKMSKHGLPKKVLYSQLSSGHRKRRHPRPLFKDTIKRKLEVRDIKTDS</sequence>
<evidence type="ECO:0000256" key="1">
    <source>
        <dbReference type="SAM" id="MobiDB-lite"/>
    </source>
</evidence>
<dbReference type="AlphaFoldDB" id="A0AAD9MZL1"/>
<keyword evidence="3" id="KW-1185">Reference proteome</keyword>
<dbReference type="Proteomes" id="UP001209878">
    <property type="component" value="Unassembled WGS sequence"/>
</dbReference>
<name>A0AAD9MZL1_RIDPI</name>
<comment type="caution">
    <text evidence="2">The sequence shown here is derived from an EMBL/GenBank/DDBJ whole genome shotgun (WGS) entry which is preliminary data.</text>
</comment>